<dbReference type="InterPro" id="IPR000490">
    <property type="entry name" value="Glyco_hydro_17"/>
</dbReference>
<feature type="region of interest" description="Disordered" evidence="9">
    <location>
        <begin position="1"/>
        <end position="24"/>
    </location>
</feature>
<keyword evidence="4" id="KW-0732">Signal</keyword>
<evidence type="ECO:0000256" key="7">
    <source>
        <dbReference type="RuleBase" id="RU004335"/>
    </source>
</evidence>
<comment type="catalytic activity">
    <reaction evidence="1">
        <text>Hydrolysis of (1-&gt;3)-beta-D-glucosidic linkages in (1-&gt;3)-beta-D-glucans.</text>
        <dbReference type="EC" id="3.2.1.39"/>
    </reaction>
</comment>
<dbReference type="InterPro" id="IPR017853">
    <property type="entry name" value="GH"/>
</dbReference>
<evidence type="ECO:0000313" key="10">
    <source>
        <dbReference type="EMBL" id="CAL5045521.1"/>
    </source>
</evidence>
<evidence type="ECO:0000256" key="3">
    <source>
        <dbReference type="ARBA" id="ARBA00012780"/>
    </source>
</evidence>
<comment type="similarity">
    <text evidence="2 7">Belongs to the glycosyl hydrolase 17 family.</text>
</comment>
<dbReference type="PANTHER" id="PTHR32227">
    <property type="entry name" value="GLUCAN ENDO-1,3-BETA-GLUCOSIDASE BG1-RELATED-RELATED"/>
    <property type="match status" value="1"/>
</dbReference>
<evidence type="ECO:0000256" key="4">
    <source>
        <dbReference type="ARBA" id="ARBA00022729"/>
    </source>
</evidence>
<evidence type="ECO:0000256" key="2">
    <source>
        <dbReference type="ARBA" id="ARBA00008773"/>
    </source>
</evidence>
<dbReference type="FunFam" id="3.20.20.80:FF:000005">
    <property type="entry name" value="Glucan endo-1,3-beta-glucosidase 14"/>
    <property type="match status" value="1"/>
</dbReference>
<evidence type="ECO:0000256" key="5">
    <source>
        <dbReference type="ARBA" id="ARBA00022801"/>
    </source>
</evidence>
<keyword evidence="5 8" id="KW-0378">Hydrolase</keyword>
<dbReference type="Gene3D" id="3.20.20.80">
    <property type="entry name" value="Glycosidases"/>
    <property type="match status" value="1"/>
</dbReference>
<dbReference type="EC" id="3.2.1.39" evidence="3"/>
<gene>
    <name evidence="10" type="ORF">URODEC1_LOCUS88891</name>
</gene>
<dbReference type="GO" id="GO:0042973">
    <property type="term" value="F:glucan endo-1,3-beta-D-glucosidase activity"/>
    <property type="evidence" value="ECO:0007669"/>
    <property type="project" value="UniProtKB-EC"/>
</dbReference>
<evidence type="ECO:0000256" key="8">
    <source>
        <dbReference type="RuleBase" id="RU004336"/>
    </source>
</evidence>
<dbReference type="InterPro" id="IPR044965">
    <property type="entry name" value="Glyco_hydro_17_plant"/>
</dbReference>
<dbReference type="EMBL" id="OZ075145">
    <property type="protein sequence ID" value="CAL5045521.1"/>
    <property type="molecule type" value="Genomic_DNA"/>
</dbReference>
<keyword evidence="6 8" id="KW-0326">Glycosidase</keyword>
<proteinExistence type="inferred from homology"/>
<reference evidence="11" key="1">
    <citation type="submission" date="2024-06" db="EMBL/GenBank/DDBJ databases">
        <authorList>
            <person name="Ryan C."/>
        </authorList>
    </citation>
    <scope>NUCLEOTIDE SEQUENCE [LARGE SCALE GENOMIC DNA]</scope>
</reference>
<dbReference type="PROSITE" id="PS00587">
    <property type="entry name" value="GLYCOSYL_HYDROL_F17"/>
    <property type="match status" value="1"/>
</dbReference>
<dbReference type="AlphaFoldDB" id="A0ABC9DVY3"/>
<protein>
    <recommendedName>
        <fullName evidence="3">glucan endo-1,3-beta-D-glucosidase</fullName>
        <ecNumber evidence="3">3.2.1.39</ecNumber>
    </recommendedName>
</protein>
<evidence type="ECO:0000256" key="6">
    <source>
        <dbReference type="ARBA" id="ARBA00023295"/>
    </source>
</evidence>
<evidence type="ECO:0000313" key="11">
    <source>
        <dbReference type="Proteomes" id="UP001497457"/>
    </source>
</evidence>
<dbReference type="Pfam" id="PF00332">
    <property type="entry name" value="Glyco_hydro_17"/>
    <property type="match status" value="1"/>
</dbReference>
<reference evidence="10 11" key="2">
    <citation type="submission" date="2024-10" db="EMBL/GenBank/DDBJ databases">
        <authorList>
            <person name="Ryan C."/>
        </authorList>
    </citation>
    <scope>NUCLEOTIDE SEQUENCE [LARGE SCALE GENOMIC DNA]</scope>
</reference>
<accession>A0ABC9DVY3</accession>
<evidence type="ECO:0000256" key="9">
    <source>
        <dbReference type="SAM" id="MobiDB-lite"/>
    </source>
</evidence>
<dbReference type="Proteomes" id="UP001497457">
    <property type="component" value="Chromosome 35b"/>
</dbReference>
<evidence type="ECO:0000256" key="1">
    <source>
        <dbReference type="ARBA" id="ARBA00000382"/>
    </source>
</evidence>
<sequence>MYDRCRQRHSLTLPPVDTTPPPKLARRTQQRFATKAGLCPHFDFGVSTCTSFIWHPSPTMPKPSAISPTPLSTAMALRLLLATAFAAVLLPSLPASSSAAAPAALGINYGQVADNLPPPQAAAVLLRALNATRVKLYDANARILTAFAGTGTDFTVGVPDNLVPRLATDPSAAASWVRANILRHVPSTTITAVTVGNEVLTGTDPTMLRSLLPAMESLHAALAACNLTSRVSVTTAHSLAVLSSSFPPSAAAFRREVLPYMSPLLGFLAKTGAPFLVNAYPYFAYKADPDQVDLSYVLFEAGGATTAGVVDPATGLRYGNMLHAQVDAVRAAISKANYGKGVEIMVSETGWPSRGDDDEAGATPENAARYNGNLMRMVAEGKGTPAAPGEPLVVYVFALFNEDQKPGPASERHYGLFKPDGTPAYDVGVKAPAISGWKGSGNGNGTSGGTGLVVAQGPGGADGVGPGTGYYTVSAATANKVKRRRRQCVESLLVAATVLAMVSGLCWP</sequence>
<keyword evidence="11" id="KW-1185">Reference proteome</keyword>
<name>A0ABC9DVY3_9POAL</name>
<organism evidence="10 11">
    <name type="scientific">Urochloa decumbens</name>
    <dbReference type="NCBI Taxonomy" id="240449"/>
    <lineage>
        <taxon>Eukaryota</taxon>
        <taxon>Viridiplantae</taxon>
        <taxon>Streptophyta</taxon>
        <taxon>Embryophyta</taxon>
        <taxon>Tracheophyta</taxon>
        <taxon>Spermatophyta</taxon>
        <taxon>Magnoliopsida</taxon>
        <taxon>Liliopsida</taxon>
        <taxon>Poales</taxon>
        <taxon>Poaceae</taxon>
        <taxon>PACMAD clade</taxon>
        <taxon>Panicoideae</taxon>
        <taxon>Panicodae</taxon>
        <taxon>Paniceae</taxon>
        <taxon>Melinidinae</taxon>
        <taxon>Urochloa</taxon>
    </lineage>
</organism>
<dbReference type="SUPFAM" id="SSF51445">
    <property type="entry name" value="(Trans)glycosidases"/>
    <property type="match status" value="1"/>
</dbReference>